<keyword evidence="1" id="KW-0175">Coiled coil</keyword>
<reference evidence="2 3" key="1">
    <citation type="submission" date="2018-10" db="EMBL/GenBank/DDBJ databases">
        <title>Fifty Aureobasidium pullulans genomes reveal a recombining polyextremotolerant generalist.</title>
        <authorList>
            <person name="Gostincar C."/>
            <person name="Turk M."/>
            <person name="Zajc J."/>
            <person name="Gunde-Cimerman N."/>
        </authorList>
    </citation>
    <scope>NUCLEOTIDE SEQUENCE [LARGE SCALE GENOMIC DNA]</scope>
    <source>
        <strain evidence="2 3">EXF-10659</strain>
    </source>
</reference>
<accession>A0A4S8ZWF4</accession>
<proteinExistence type="predicted"/>
<gene>
    <name evidence="2" type="ORF">D6D19_07603</name>
</gene>
<sequence length="154" mass="17507">MASKKGNENMEAIRVELQHMAEAISELEKIQTESQKESQDDIALRFHFVKKSLEKITENYDSTVKKLEKTANHSVKMANDILKIAVQTSITLLKDQIERRKGDIARAANQKKQQAWLLSLCDDAIHHSGLNMVNSNRLDNRVGELYCNGSKQLN</sequence>
<dbReference type="Proteomes" id="UP000308802">
    <property type="component" value="Unassembled WGS sequence"/>
</dbReference>
<dbReference type="AlphaFoldDB" id="A0A4S8ZWF4"/>
<name>A0A4S8ZWF4_AURPU</name>
<protein>
    <submittedName>
        <fullName evidence="2">Uncharacterized protein</fullName>
    </submittedName>
</protein>
<dbReference type="EMBL" id="QZAO01000312">
    <property type="protein sequence ID" value="THW70805.1"/>
    <property type="molecule type" value="Genomic_DNA"/>
</dbReference>
<feature type="coiled-coil region" evidence="1">
    <location>
        <begin position="10"/>
        <end position="70"/>
    </location>
</feature>
<evidence type="ECO:0000313" key="2">
    <source>
        <dbReference type="EMBL" id="THW70805.1"/>
    </source>
</evidence>
<evidence type="ECO:0000256" key="1">
    <source>
        <dbReference type="SAM" id="Coils"/>
    </source>
</evidence>
<comment type="caution">
    <text evidence="2">The sequence shown here is derived from an EMBL/GenBank/DDBJ whole genome shotgun (WGS) entry which is preliminary data.</text>
</comment>
<evidence type="ECO:0000313" key="3">
    <source>
        <dbReference type="Proteomes" id="UP000308802"/>
    </source>
</evidence>
<organism evidence="2 3">
    <name type="scientific">Aureobasidium pullulans</name>
    <name type="common">Black yeast</name>
    <name type="synonym">Pullularia pullulans</name>
    <dbReference type="NCBI Taxonomy" id="5580"/>
    <lineage>
        <taxon>Eukaryota</taxon>
        <taxon>Fungi</taxon>
        <taxon>Dikarya</taxon>
        <taxon>Ascomycota</taxon>
        <taxon>Pezizomycotina</taxon>
        <taxon>Dothideomycetes</taxon>
        <taxon>Dothideomycetidae</taxon>
        <taxon>Dothideales</taxon>
        <taxon>Saccotheciaceae</taxon>
        <taxon>Aureobasidium</taxon>
    </lineage>
</organism>